<feature type="region of interest" description="Disordered" evidence="1">
    <location>
        <begin position="66"/>
        <end position="100"/>
    </location>
</feature>
<accession>A0A6L2KEC2</accession>
<reference evidence="2" key="1">
    <citation type="journal article" date="2019" name="Sci. Rep.">
        <title>Draft genome of Tanacetum cinerariifolium, the natural source of mosquito coil.</title>
        <authorList>
            <person name="Yamashiro T."/>
            <person name="Shiraishi A."/>
            <person name="Satake H."/>
            <person name="Nakayama K."/>
        </authorList>
    </citation>
    <scope>NUCLEOTIDE SEQUENCE</scope>
</reference>
<dbReference type="AlphaFoldDB" id="A0A6L2KEC2"/>
<proteinExistence type="predicted"/>
<feature type="compositionally biased region" description="Basic residues" evidence="1">
    <location>
        <begin position="87"/>
        <end position="98"/>
    </location>
</feature>
<organism evidence="2">
    <name type="scientific">Tanacetum cinerariifolium</name>
    <name type="common">Dalmatian daisy</name>
    <name type="synonym">Chrysanthemum cinerariifolium</name>
    <dbReference type="NCBI Taxonomy" id="118510"/>
    <lineage>
        <taxon>Eukaryota</taxon>
        <taxon>Viridiplantae</taxon>
        <taxon>Streptophyta</taxon>
        <taxon>Embryophyta</taxon>
        <taxon>Tracheophyta</taxon>
        <taxon>Spermatophyta</taxon>
        <taxon>Magnoliopsida</taxon>
        <taxon>eudicotyledons</taxon>
        <taxon>Gunneridae</taxon>
        <taxon>Pentapetalae</taxon>
        <taxon>asterids</taxon>
        <taxon>campanulids</taxon>
        <taxon>Asterales</taxon>
        <taxon>Asteraceae</taxon>
        <taxon>Asteroideae</taxon>
        <taxon>Anthemideae</taxon>
        <taxon>Anthemidinae</taxon>
        <taxon>Tanacetum</taxon>
    </lineage>
</organism>
<dbReference type="EMBL" id="BKCJ010002222">
    <property type="protein sequence ID" value="GEU47110.1"/>
    <property type="molecule type" value="Genomic_DNA"/>
</dbReference>
<gene>
    <name evidence="2" type="ORF">Tci_019088</name>
</gene>
<protein>
    <submittedName>
        <fullName evidence="2">Uncharacterized protein</fullName>
    </submittedName>
</protein>
<comment type="caution">
    <text evidence="2">The sequence shown here is derived from an EMBL/GenBank/DDBJ whole genome shotgun (WGS) entry which is preliminary data.</text>
</comment>
<feature type="region of interest" description="Disordered" evidence="1">
    <location>
        <begin position="19"/>
        <end position="44"/>
    </location>
</feature>
<name>A0A6L2KEC2_TANCI</name>
<evidence type="ECO:0000313" key="2">
    <source>
        <dbReference type="EMBL" id="GEU47110.1"/>
    </source>
</evidence>
<evidence type="ECO:0000256" key="1">
    <source>
        <dbReference type="SAM" id="MobiDB-lite"/>
    </source>
</evidence>
<sequence length="350" mass="39845">MIPCQLGSHELQQTMKKALSNNVDLDNKSEKSEESEEDKESEVAKELVKDVKTKVVEENVSKPKKVYKKKKQVSESSSSYEDEKPLKIKNKRSKKSKKPLSTEQIKKIEYLDGLPCLRSRTVPSSLFAAIRDSQVDMESFLFVVRAFSASSYEFKLEKGIIRVTPEKVHEILGVPLGGTSIYDLLEIPLDDPFVKKWFKQIDPKPLKKIRACDIAEKLVRTKTVDFMFKVNFLMLFANVMGTADTMKAIVKLTVLRRIREDQTLRELIGVGSYTNVFKAVLNRILLVAFTLVCCVSWLHELEIQEQVIGKLDLHGEWTKSELDQTEGFYNVGENVSWTCTSSVPPTDKTV</sequence>